<dbReference type="Proteomes" id="UP000095706">
    <property type="component" value="Unassembled WGS sequence"/>
</dbReference>
<evidence type="ECO:0000313" key="1">
    <source>
        <dbReference type="EMBL" id="CUO22191.1"/>
    </source>
</evidence>
<sequence length="89" mass="10410">MMYPYMTLADETEIVHSQIVEKDGMKKVIVNFERPTEDGFDSARCELPDYKWTERQGYSDEEIAMFEELLHSNAHLLYRYAENGGIQIA</sequence>
<dbReference type="RefSeq" id="WP_055227428.1">
    <property type="nucleotide sequence ID" value="NZ_CYYV01000006.1"/>
</dbReference>
<dbReference type="AlphaFoldDB" id="A0A174D983"/>
<dbReference type="EMBL" id="CYYV01000006">
    <property type="protein sequence ID" value="CUO22191.1"/>
    <property type="molecule type" value="Genomic_DNA"/>
</dbReference>
<protein>
    <submittedName>
        <fullName evidence="1">Uncharacterized protein</fullName>
    </submittedName>
</protein>
<reference evidence="1 2" key="1">
    <citation type="submission" date="2015-09" db="EMBL/GenBank/DDBJ databases">
        <authorList>
            <consortium name="Pathogen Informatics"/>
        </authorList>
    </citation>
    <scope>NUCLEOTIDE SEQUENCE [LARGE SCALE GENOMIC DNA]</scope>
    <source>
        <strain evidence="1 2">2789STDY5608849</strain>
    </source>
</reference>
<gene>
    <name evidence="1" type="ORF">ERS852406_01517</name>
</gene>
<accession>A0A174D983</accession>
<name>A0A174D983_9FIRM</name>
<dbReference type="GeneID" id="79855494"/>
<evidence type="ECO:0000313" key="2">
    <source>
        <dbReference type="Proteomes" id="UP000095706"/>
    </source>
</evidence>
<organism evidence="1 2">
    <name type="scientific">Fusicatenibacter saccharivorans</name>
    <dbReference type="NCBI Taxonomy" id="1150298"/>
    <lineage>
        <taxon>Bacteria</taxon>
        <taxon>Bacillati</taxon>
        <taxon>Bacillota</taxon>
        <taxon>Clostridia</taxon>
        <taxon>Lachnospirales</taxon>
        <taxon>Lachnospiraceae</taxon>
        <taxon>Fusicatenibacter</taxon>
    </lineage>
</organism>
<proteinExistence type="predicted"/>